<dbReference type="PATRIC" id="fig|1630135.4.peg.1291"/>
<comment type="subcellular location">
    <subcellularLocation>
        <location evidence="11">Cytoplasm</location>
    </subcellularLocation>
</comment>
<organism evidence="13 14">
    <name type="scientific">Dermabacter vaginalis</name>
    <dbReference type="NCBI Taxonomy" id="1630135"/>
    <lineage>
        <taxon>Bacteria</taxon>
        <taxon>Bacillati</taxon>
        <taxon>Actinomycetota</taxon>
        <taxon>Actinomycetes</taxon>
        <taxon>Micrococcales</taxon>
        <taxon>Dermabacteraceae</taxon>
        <taxon>Dermabacter</taxon>
    </lineage>
</organism>
<evidence type="ECO:0000256" key="6">
    <source>
        <dbReference type="ARBA" id="ARBA00022842"/>
    </source>
</evidence>
<feature type="binding site" evidence="11">
    <location>
        <position position="152"/>
    </location>
    <ligand>
        <name>substrate</name>
    </ligand>
</feature>
<keyword evidence="5 11" id="KW-0479">Metal-binding</keyword>
<proteinExistence type="inferred from homology"/>
<dbReference type="CDD" id="cd02811">
    <property type="entry name" value="IDI-2_FMN"/>
    <property type="match status" value="1"/>
</dbReference>
<evidence type="ECO:0000259" key="12">
    <source>
        <dbReference type="Pfam" id="PF01070"/>
    </source>
</evidence>
<evidence type="ECO:0000256" key="5">
    <source>
        <dbReference type="ARBA" id="ARBA00022723"/>
    </source>
</evidence>
<dbReference type="GO" id="GO:0005737">
    <property type="term" value="C:cytoplasm"/>
    <property type="evidence" value="ECO:0007669"/>
    <property type="project" value="UniProtKB-SubCell"/>
</dbReference>
<feature type="binding site" evidence="11">
    <location>
        <position position="153"/>
    </location>
    <ligand>
        <name>Mg(2+)</name>
        <dbReference type="ChEBI" id="CHEBI:18420"/>
    </ligand>
</feature>
<name>A0A1B0ZIT1_9MICO</name>
<comment type="cofactor">
    <cofactor evidence="11">
        <name>Mg(2+)</name>
        <dbReference type="ChEBI" id="CHEBI:18420"/>
    </cofactor>
</comment>
<dbReference type="SUPFAM" id="SSF51395">
    <property type="entry name" value="FMN-linked oxidoreductases"/>
    <property type="match status" value="1"/>
</dbReference>
<dbReference type="GO" id="GO:0004452">
    <property type="term" value="F:isopentenyl-diphosphate delta-isomerase activity"/>
    <property type="evidence" value="ECO:0007669"/>
    <property type="project" value="UniProtKB-UniRule"/>
</dbReference>
<dbReference type="PIRSF" id="PIRSF003314">
    <property type="entry name" value="IPP_isomerase"/>
    <property type="match status" value="1"/>
</dbReference>
<feature type="domain" description="FMN-dependent dehydrogenase" evidence="12">
    <location>
        <begin position="160"/>
        <end position="327"/>
    </location>
</feature>
<keyword evidence="3 11" id="KW-0285">Flavoprotein</keyword>
<dbReference type="GO" id="GO:0070402">
    <property type="term" value="F:NADPH binding"/>
    <property type="evidence" value="ECO:0007669"/>
    <property type="project" value="UniProtKB-UniRule"/>
</dbReference>
<feature type="binding site" evidence="11">
    <location>
        <begin position="63"/>
        <end position="65"/>
    </location>
    <ligand>
        <name>FMN</name>
        <dbReference type="ChEBI" id="CHEBI:58210"/>
    </ligand>
</feature>
<comment type="cofactor">
    <cofactor evidence="11">
        <name>NADPH</name>
        <dbReference type="ChEBI" id="CHEBI:57783"/>
    </cofactor>
</comment>
<feature type="binding site" evidence="11">
    <location>
        <begin position="282"/>
        <end position="283"/>
    </location>
    <ligand>
        <name>FMN</name>
        <dbReference type="ChEBI" id="CHEBI:58210"/>
    </ligand>
</feature>
<dbReference type="InterPro" id="IPR011179">
    <property type="entry name" value="IPdP_isomerase"/>
</dbReference>
<dbReference type="GO" id="GO:0010181">
    <property type="term" value="F:FMN binding"/>
    <property type="evidence" value="ECO:0007669"/>
    <property type="project" value="UniProtKB-UniRule"/>
</dbReference>
<evidence type="ECO:0000256" key="2">
    <source>
        <dbReference type="ARBA" id="ARBA00022490"/>
    </source>
</evidence>
<comment type="catalytic activity">
    <reaction evidence="11">
        <text>isopentenyl diphosphate = dimethylallyl diphosphate</text>
        <dbReference type="Rhea" id="RHEA:23284"/>
        <dbReference type="ChEBI" id="CHEBI:57623"/>
        <dbReference type="ChEBI" id="CHEBI:128769"/>
        <dbReference type="EC" id="5.3.3.2"/>
    </reaction>
</comment>
<keyword evidence="7 11" id="KW-0521">NADP</keyword>
<feature type="binding site" evidence="11">
    <location>
        <position position="122"/>
    </location>
    <ligand>
        <name>FMN</name>
        <dbReference type="ChEBI" id="CHEBI:58210"/>
    </ligand>
</feature>
<dbReference type="PANTHER" id="PTHR43665:SF1">
    <property type="entry name" value="ISOPENTENYL-DIPHOSPHATE DELTA-ISOMERASE"/>
    <property type="match status" value="1"/>
</dbReference>
<evidence type="ECO:0000256" key="4">
    <source>
        <dbReference type="ARBA" id="ARBA00022643"/>
    </source>
</evidence>
<dbReference type="STRING" id="1630135.DAD186_12900"/>
<feature type="binding site" evidence="11">
    <location>
        <begin position="5"/>
        <end position="6"/>
    </location>
    <ligand>
        <name>substrate</name>
    </ligand>
</feature>
<feature type="binding site" evidence="11">
    <location>
        <begin position="261"/>
        <end position="263"/>
    </location>
    <ligand>
        <name>FMN</name>
        <dbReference type="ChEBI" id="CHEBI:58210"/>
    </ligand>
</feature>
<evidence type="ECO:0000256" key="8">
    <source>
        <dbReference type="ARBA" id="ARBA00023229"/>
    </source>
</evidence>
<gene>
    <name evidence="11" type="primary">fni</name>
    <name evidence="13" type="ORF">DAD186_12900</name>
</gene>
<evidence type="ECO:0000256" key="7">
    <source>
        <dbReference type="ARBA" id="ARBA00022857"/>
    </source>
</evidence>
<protein>
    <recommendedName>
        <fullName evidence="11">Isopentenyl-diphosphate delta-isomerase</fullName>
        <shortName evidence="11">IPP isomerase</shortName>
        <ecNumber evidence="11">5.3.3.2</ecNumber>
    </recommendedName>
    <alternativeName>
        <fullName evidence="11">Isopentenyl diphosphate:dimethylallyl diphosphate isomerase</fullName>
    </alternativeName>
    <alternativeName>
        <fullName evidence="11">Isopentenyl pyrophosphate isomerase</fullName>
    </alternativeName>
    <alternativeName>
        <fullName evidence="11">Type 2 isopentenyl diphosphate isomerase</fullName>
        <shortName evidence="11">IDI-2</shortName>
    </alternativeName>
</protein>
<feature type="binding site" evidence="11">
    <location>
        <position position="184"/>
    </location>
    <ligand>
        <name>FMN</name>
        <dbReference type="ChEBI" id="CHEBI:58210"/>
    </ligand>
</feature>
<reference evidence="13 14" key="1">
    <citation type="submission" date="2015-06" db="EMBL/GenBank/DDBJ databases">
        <title>Investigation of pathophysiology for high-risk pregnancy and development of treatment modality based on it.</title>
        <authorList>
            <person name="Kim B.-C."/>
            <person name="Lim S."/>
        </authorList>
    </citation>
    <scope>NUCLEOTIDE SEQUENCE [LARGE SCALE GENOMIC DNA]</scope>
    <source>
        <strain evidence="13 14">AD1-86</strain>
    </source>
</reference>
<comment type="function">
    <text evidence="11">Involved in the biosynthesis of isoprenoids. Catalyzes the 1,3-allylic rearrangement of the homoallylic substrate isopentenyl (IPP) to its allylic isomer, dimethylallyl diphosphate (DMAPP).</text>
</comment>
<dbReference type="Gene3D" id="3.20.20.70">
    <property type="entry name" value="Aldolase class I"/>
    <property type="match status" value="1"/>
</dbReference>
<keyword evidence="2 11" id="KW-0963">Cytoplasm</keyword>
<dbReference type="EMBL" id="CP012117">
    <property type="protein sequence ID" value="ANP27840.1"/>
    <property type="molecule type" value="Genomic_DNA"/>
</dbReference>
<sequence length="361" mass="38486">MSSSRKDDHVRLALEQETAKLRSRDFDDVRVVHHALGAVNVDSVSLDVEVADRTWTLPFYINGMTGGSEFTGKINQALAIAAAETGIAMASGSMSAYFKDPSCAPSFTVLREENPHGFLMANLSANASPEQAREAIELIDADALQIHVNAVQEIVMPEGDREFEHWSGHIKAIARAVDVPVVVKEVGFGMTGATVRTLSSLGVAYVDVAGNGGTDFARIESARRADRFSHLNGWGQSAVESLIDARGASRDTGIPLFASGGVRTSLDVLKALALGAKAVGIAGGFLATVREDGPEALIREIRTWEAQLRSMMALVGARNVEALTHTDLVLTGSVREYANARGFDLSHFARRSGKASGGSHE</sequence>
<dbReference type="InterPro" id="IPR013785">
    <property type="entry name" value="Aldolase_TIM"/>
</dbReference>
<dbReference type="Pfam" id="PF01070">
    <property type="entry name" value="FMN_dh"/>
    <property type="match status" value="1"/>
</dbReference>
<dbReference type="Proteomes" id="UP000092596">
    <property type="component" value="Chromosome"/>
</dbReference>
<comment type="caution">
    <text evidence="11">Lacks conserved residue(s) required for the propagation of feature annotation.</text>
</comment>
<dbReference type="SMART" id="SM01240">
    <property type="entry name" value="IMPDH"/>
    <property type="match status" value="1"/>
</dbReference>
<feature type="binding site" evidence="11">
    <location>
        <position position="214"/>
    </location>
    <ligand>
        <name>FMN</name>
        <dbReference type="ChEBI" id="CHEBI:58210"/>
    </ligand>
</feature>
<dbReference type="GO" id="GO:0008299">
    <property type="term" value="P:isoprenoid biosynthetic process"/>
    <property type="evidence" value="ECO:0007669"/>
    <property type="project" value="UniProtKB-UniRule"/>
</dbReference>
<evidence type="ECO:0000256" key="11">
    <source>
        <dbReference type="HAMAP-Rule" id="MF_00354"/>
    </source>
</evidence>
<dbReference type="InterPro" id="IPR000262">
    <property type="entry name" value="FMN-dep_DH"/>
</dbReference>
<dbReference type="GO" id="GO:0016491">
    <property type="term" value="F:oxidoreductase activity"/>
    <property type="evidence" value="ECO:0007669"/>
    <property type="project" value="InterPro"/>
</dbReference>
<comment type="similarity">
    <text evidence="11">Belongs to the IPP isomerase type 2 family.</text>
</comment>
<dbReference type="HAMAP" id="MF_00354">
    <property type="entry name" value="Idi_2"/>
    <property type="match status" value="1"/>
</dbReference>
<comment type="subunit">
    <text evidence="10 11">Homooctamer. Dimer of tetramers.</text>
</comment>
<keyword evidence="6 11" id="KW-0460">Magnesium</keyword>
<dbReference type="GO" id="GO:0000287">
    <property type="term" value="F:magnesium ion binding"/>
    <property type="evidence" value="ECO:0007669"/>
    <property type="project" value="UniProtKB-UniRule"/>
</dbReference>
<dbReference type="RefSeq" id="WP_065247969.1">
    <property type="nucleotide sequence ID" value="NZ_CP012117.1"/>
</dbReference>
<dbReference type="KEGG" id="dva:DAD186_12900"/>
<evidence type="ECO:0000313" key="14">
    <source>
        <dbReference type="Proteomes" id="UP000092596"/>
    </source>
</evidence>
<keyword evidence="9 11" id="KW-0413">Isomerase</keyword>
<dbReference type="PANTHER" id="PTHR43665">
    <property type="entry name" value="ISOPENTENYL-DIPHOSPHATE DELTA-ISOMERASE"/>
    <property type="match status" value="1"/>
</dbReference>
<comment type="cofactor">
    <cofactor evidence="1 11">
        <name>FMN</name>
        <dbReference type="ChEBI" id="CHEBI:58210"/>
    </cofactor>
</comment>
<evidence type="ECO:0000256" key="1">
    <source>
        <dbReference type="ARBA" id="ARBA00001917"/>
    </source>
</evidence>
<keyword evidence="4 11" id="KW-0288">FMN</keyword>
<dbReference type="EC" id="5.3.3.2" evidence="11"/>
<evidence type="ECO:0000256" key="10">
    <source>
        <dbReference type="ARBA" id="ARBA00025810"/>
    </source>
</evidence>
<dbReference type="NCBIfam" id="TIGR02151">
    <property type="entry name" value="IPP_isom_2"/>
    <property type="match status" value="1"/>
</dbReference>
<evidence type="ECO:0000313" key="13">
    <source>
        <dbReference type="EMBL" id="ANP27840.1"/>
    </source>
</evidence>
<evidence type="ECO:0000256" key="9">
    <source>
        <dbReference type="ARBA" id="ARBA00023235"/>
    </source>
</evidence>
<evidence type="ECO:0000256" key="3">
    <source>
        <dbReference type="ARBA" id="ARBA00022630"/>
    </source>
</evidence>
<accession>A0A1B0ZIT1</accession>
<keyword evidence="8 11" id="KW-0414">Isoprene biosynthesis</keyword>
<feature type="binding site" evidence="11">
    <location>
        <position position="93"/>
    </location>
    <ligand>
        <name>FMN</name>
        <dbReference type="ChEBI" id="CHEBI:58210"/>
    </ligand>
</feature>
<dbReference type="AlphaFoldDB" id="A0A1B0ZIT1"/>